<dbReference type="Proteomes" id="UP001501231">
    <property type="component" value="Unassembled WGS sequence"/>
</dbReference>
<dbReference type="EMBL" id="BAAARW010000012">
    <property type="protein sequence ID" value="GAA2423534.1"/>
    <property type="molecule type" value="Genomic_DNA"/>
</dbReference>
<reference evidence="2" key="1">
    <citation type="journal article" date="2019" name="Int. J. Syst. Evol. Microbiol.">
        <title>The Global Catalogue of Microorganisms (GCM) 10K type strain sequencing project: providing services to taxonomists for standard genome sequencing and annotation.</title>
        <authorList>
            <consortium name="The Broad Institute Genomics Platform"/>
            <consortium name="The Broad Institute Genome Sequencing Center for Infectious Disease"/>
            <person name="Wu L."/>
            <person name="Ma J."/>
        </authorList>
    </citation>
    <scope>NUCLEOTIDE SEQUENCE [LARGE SCALE GENOMIC DNA]</scope>
    <source>
        <strain evidence="2">JCM 3325</strain>
    </source>
</reference>
<comment type="caution">
    <text evidence="1">The sequence shown here is derived from an EMBL/GenBank/DDBJ whole genome shotgun (WGS) entry which is preliminary data.</text>
</comment>
<proteinExistence type="predicted"/>
<protein>
    <recommendedName>
        <fullName evidence="3">DUF2188 domain-containing protein</fullName>
    </recommendedName>
</protein>
<dbReference type="RefSeq" id="WP_344590495.1">
    <property type="nucleotide sequence ID" value="NZ_BAAARW010000012.1"/>
</dbReference>
<sequence length="133" mass="14640">MGTEEIIGIWRTVILGEHKSWVMFGNGTCVILMEPEEDLAAQAVAIMREYGPVHAGTQSADFGIIELDDAPGWVVYGHHDDVLSYVGPEEVEGADELKVGLLGRSKRDADGRELDVVHVEDRRDRLHQANSSS</sequence>
<name>A0ABP5WCH0_9ACTN</name>
<keyword evidence="2" id="KW-1185">Reference proteome</keyword>
<evidence type="ECO:0008006" key="3">
    <source>
        <dbReference type="Google" id="ProtNLM"/>
    </source>
</evidence>
<evidence type="ECO:0000313" key="1">
    <source>
        <dbReference type="EMBL" id="GAA2423534.1"/>
    </source>
</evidence>
<organism evidence="1 2">
    <name type="scientific">Actinomadura vinacea</name>
    <dbReference type="NCBI Taxonomy" id="115336"/>
    <lineage>
        <taxon>Bacteria</taxon>
        <taxon>Bacillati</taxon>
        <taxon>Actinomycetota</taxon>
        <taxon>Actinomycetes</taxon>
        <taxon>Streptosporangiales</taxon>
        <taxon>Thermomonosporaceae</taxon>
        <taxon>Actinomadura</taxon>
    </lineage>
</organism>
<accession>A0ABP5WCH0</accession>
<evidence type="ECO:0000313" key="2">
    <source>
        <dbReference type="Proteomes" id="UP001501231"/>
    </source>
</evidence>
<gene>
    <name evidence="1" type="ORF">GCM10010191_39470</name>
</gene>